<keyword evidence="8" id="KW-1185">Reference proteome</keyword>
<organism evidence="7 8">
    <name type="scientific">Magallana gigas</name>
    <name type="common">Pacific oyster</name>
    <name type="synonym">Crassostrea gigas</name>
    <dbReference type="NCBI Taxonomy" id="29159"/>
    <lineage>
        <taxon>Eukaryota</taxon>
        <taxon>Metazoa</taxon>
        <taxon>Spiralia</taxon>
        <taxon>Lophotrochozoa</taxon>
        <taxon>Mollusca</taxon>
        <taxon>Bivalvia</taxon>
        <taxon>Autobranchia</taxon>
        <taxon>Pteriomorphia</taxon>
        <taxon>Ostreida</taxon>
        <taxon>Ostreoidea</taxon>
        <taxon>Ostreidae</taxon>
        <taxon>Magallana</taxon>
    </lineage>
</organism>
<evidence type="ECO:0000256" key="1">
    <source>
        <dbReference type="ARBA" id="ARBA00009480"/>
    </source>
</evidence>
<feature type="region of interest" description="Disordered" evidence="5">
    <location>
        <begin position="109"/>
        <end position="150"/>
    </location>
</feature>
<dbReference type="OMA" id="TKMSLMM"/>
<dbReference type="InterPro" id="IPR000727">
    <property type="entry name" value="T_SNARE_dom"/>
</dbReference>
<dbReference type="FunFam" id="1.20.5.110:FF:000041">
    <property type="entry name" value="Synaptosomal-associated protein 29"/>
    <property type="match status" value="1"/>
</dbReference>
<dbReference type="PANTHER" id="PTHR19305:SF9">
    <property type="entry name" value="SYNAPTOSOMAL-ASSOCIATED PROTEIN 29"/>
    <property type="match status" value="1"/>
</dbReference>
<evidence type="ECO:0000256" key="2">
    <source>
        <dbReference type="ARBA" id="ARBA00022448"/>
    </source>
</evidence>
<feature type="domain" description="T-SNARE coiled-coil homology" evidence="6">
    <location>
        <begin position="173"/>
        <end position="235"/>
    </location>
</feature>
<dbReference type="AlphaFoldDB" id="A0A8W8JV78"/>
<dbReference type="PANTHER" id="PTHR19305">
    <property type="entry name" value="SYNAPTOSOMAL ASSOCIATED PROTEIN"/>
    <property type="match status" value="1"/>
</dbReference>
<evidence type="ECO:0000256" key="4">
    <source>
        <dbReference type="ARBA" id="ARBA00023054"/>
    </source>
</evidence>
<dbReference type="Proteomes" id="UP000005408">
    <property type="component" value="Unassembled WGS sequence"/>
</dbReference>
<evidence type="ECO:0000256" key="3">
    <source>
        <dbReference type="ARBA" id="ARBA00022927"/>
    </source>
</evidence>
<dbReference type="GO" id="GO:0016082">
    <property type="term" value="P:synaptic vesicle priming"/>
    <property type="evidence" value="ECO:0007669"/>
    <property type="project" value="TreeGrafter"/>
</dbReference>
<comment type="similarity">
    <text evidence="1">Belongs to the SNAP-25 family.</text>
</comment>
<dbReference type="GO" id="GO:0019905">
    <property type="term" value="F:syntaxin binding"/>
    <property type="evidence" value="ECO:0007669"/>
    <property type="project" value="TreeGrafter"/>
</dbReference>
<dbReference type="GO" id="GO:0005886">
    <property type="term" value="C:plasma membrane"/>
    <property type="evidence" value="ECO:0007669"/>
    <property type="project" value="TreeGrafter"/>
</dbReference>
<keyword evidence="2" id="KW-0813">Transport</keyword>
<feature type="domain" description="T-SNARE coiled-coil homology" evidence="6">
    <location>
        <begin position="32"/>
        <end position="94"/>
    </location>
</feature>
<feature type="compositionally biased region" description="Basic and acidic residues" evidence="5">
    <location>
        <begin position="115"/>
        <end position="142"/>
    </location>
</feature>
<accession>A0A8W8JV78</accession>
<sequence>MAVSKNSNPFFAEEDEEDWSFEKKEKIQEQIFASEDRQLDSTMRALRSIQESESMGVATAEELLRQGEQLNNIERKTDEINQTMTVTQKHLNNIKSVFGGIKNWWGAKKTSTAAKEPETKPSRLQETLEKHRSDQPVRRNPDTRGFYQEDDDLDEDFMKGARTQQYFKPVTHSAREEQLNENLGEISNGLTTLKGLALGLGDEIERQNNQLDRLGPKVGKANDHLEHQNKQMKTILRK</sequence>
<dbReference type="SMART" id="SM00397">
    <property type="entry name" value="t_SNARE"/>
    <property type="match status" value="2"/>
</dbReference>
<dbReference type="GO" id="GO:0098793">
    <property type="term" value="C:presynapse"/>
    <property type="evidence" value="ECO:0007669"/>
    <property type="project" value="GOC"/>
</dbReference>
<name>A0A8W8JV78_MAGGI</name>
<evidence type="ECO:0000256" key="5">
    <source>
        <dbReference type="SAM" id="MobiDB-lite"/>
    </source>
</evidence>
<dbReference type="SUPFAM" id="SSF58038">
    <property type="entry name" value="SNARE fusion complex"/>
    <property type="match status" value="2"/>
</dbReference>
<dbReference type="CDD" id="cd15856">
    <property type="entry name" value="SNARE_SNAP29C"/>
    <property type="match status" value="1"/>
</dbReference>
<dbReference type="OrthoDB" id="18679at2759"/>
<dbReference type="GO" id="GO:0031629">
    <property type="term" value="P:synaptic vesicle fusion to presynaptic active zone membrane"/>
    <property type="evidence" value="ECO:0007669"/>
    <property type="project" value="TreeGrafter"/>
</dbReference>
<proteinExistence type="inferred from homology"/>
<protein>
    <recommendedName>
        <fullName evidence="6">t-SNARE coiled-coil homology domain-containing protein</fullName>
    </recommendedName>
</protein>
<dbReference type="GO" id="GO:0031201">
    <property type="term" value="C:SNARE complex"/>
    <property type="evidence" value="ECO:0007669"/>
    <property type="project" value="TreeGrafter"/>
</dbReference>
<dbReference type="GO" id="GO:0005484">
    <property type="term" value="F:SNAP receptor activity"/>
    <property type="evidence" value="ECO:0007669"/>
    <property type="project" value="TreeGrafter"/>
</dbReference>
<dbReference type="Gene3D" id="1.20.5.110">
    <property type="match status" value="2"/>
</dbReference>
<keyword evidence="3" id="KW-0653">Protein transport</keyword>
<dbReference type="CDD" id="cd15887">
    <property type="entry name" value="SNARE_SNAP29N"/>
    <property type="match status" value="1"/>
</dbReference>
<dbReference type="PROSITE" id="PS50192">
    <property type="entry name" value="T_SNARE"/>
    <property type="match status" value="2"/>
</dbReference>
<keyword evidence="4" id="KW-0175">Coiled coil</keyword>
<reference evidence="7" key="1">
    <citation type="submission" date="2022-08" db="UniProtKB">
        <authorList>
            <consortium name="EnsemblMetazoa"/>
        </authorList>
    </citation>
    <scope>IDENTIFICATION</scope>
    <source>
        <strain evidence="7">05x7-T-G4-1.051#20</strain>
    </source>
</reference>
<evidence type="ECO:0000259" key="6">
    <source>
        <dbReference type="PROSITE" id="PS50192"/>
    </source>
</evidence>
<evidence type="ECO:0000313" key="7">
    <source>
        <dbReference type="EnsemblMetazoa" id="G20643.2:cds"/>
    </source>
</evidence>
<dbReference type="EnsemblMetazoa" id="G20643.3">
    <property type="protein sequence ID" value="G20643.3:cds"/>
    <property type="gene ID" value="G20643"/>
</dbReference>
<dbReference type="GO" id="GO:0015031">
    <property type="term" value="P:protein transport"/>
    <property type="evidence" value="ECO:0007669"/>
    <property type="project" value="UniProtKB-KW"/>
</dbReference>
<dbReference type="EnsemblMetazoa" id="G20643.2">
    <property type="protein sequence ID" value="G20643.2:cds"/>
    <property type="gene ID" value="G20643"/>
</dbReference>
<evidence type="ECO:0000313" key="8">
    <source>
        <dbReference type="Proteomes" id="UP000005408"/>
    </source>
</evidence>